<comment type="cofactor">
    <cofactor evidence="1">
        <name>Mg(2+)</name>
        <dbReference type="ChEBI" id="CHEBI:18420"/>
    </cofactor>
</comment>
<keyword evidence="3" id="KW-0479">Metal-binding</keyword>
<evidence type="ECO:0000256" key="1">
    <source>
        <dbReference type="ARBA" id="ARBA00001946"/>
    </source>
</evidence>
<evidence type="ECO:0000256" key="3">
    <source>
        <dbReference type="ARBA" id="ARBA00022723"/>
    </source>
</evidence>
<sequence length="226" mass="23795">MTRFDALLFDFDGVLIESEESGNRHLADYLTGAGYPTTPEQTMARFMGLSGKDFLAAIEAHIGAPIPPGFQQARRAEDERCLIEGIAEVAGATAFVRALPAGLPRAVVSSSRVRWIATHLEHLGLRDAFDVHLYSGAEHVTNGKPAPDLYLYAADKLGVAIERCAIIEDSPVGATGAVASGAFVIGLVAGGHCAPDHGDRLRAIGVKAVASNFDEVTAILGLSDQS</sequence>
<dbReference type="EMBL" id="JACIJN010000007">
    <property type="protein sequence ID" value="MBB5726449.1"/>
    <property type="molecule type" value="Genomic_DNA"/>
</dbReference>
<dbReference type="SFLD" id="SFLDG01129">
    <property type="entry name" value="C1.5:_HAD__Beta-PGM__Phosphata"/>
    <property type="match status" value="1"/>
</dbReference>
<evidence type="ECO:0000256" key="4">
    <source>
        <dbReference type="ARBA" id="ARBA00022842"/>
    </source>
</evidence>
<dbReference type="InterPro" id="IPR006439">
    <property type="entry name" value="HAD-SF_hydro_IA"/>
</dbReference>
<dbReference type="GO" id="GO:0016787">
    <property type="term" value="F:hydrolase activity"/>
    <property type="evidence" value="ECO:0007669"/>
    <property type="project" value="UniProtKB-KW"/>
</dbReference>
<reference evidence="5 6" key="1">
    <citation type="submission" date="2020-08" db="EMBL/GenBank/DDBJ databases">
        <title>Genomic Encyclopedia of Type Strains, Phase IV (KMG-IV): sequencing the most valuable type-strain genomes for metagenomic binning, comparative biology and taxonomic classification.</title>
        <authorList>
            <person name="Goeker M."/>
        </authorList>
    </citation>
    <scope>NUCLEOTIDE SEQUENCE [LARGE SCALE GENOMIC DNA]</scope>
    <source>
        <strain evidence="5 6">DSM 101535</strain>
    </source>
</reference>
<proteinExistence type="inferred from homology"/>
<comment type="similarity">
    <text evidence="2">Belongs to the HAD-like hydrolase superfamily. CbbY/CbbZ/Gph/YieH family.</text>
</comment>
<keyword evidence="5" id="KW-0378">Hydrolase</keyword>
<accession>A0ABR6N6N0</accession>
<gene>
    <name evidence="5" type="ORF">FHS97_002389</name>
</gene>
<dbReference type="Gene3D" id="1.10.150.240">
    <property type="entry name" value="Putative phosphatase, domain 2"/>
    <property type="match status" value="1"/>
</dbReference>
<evidence type="ECO:0000313" key="5">
    <source>
        <dbReference type="EMBL" id="MBB5726449.1"/>
    </source>
</evidence>
<dbReference type="PANTHER" id="PTHR46193">
    <property type="entry name" value="6-PHOSPHOGLUCONATE PHOSPHATASE"/>
    <property type="match status" value="1"/>
</dbReference>
<protein>
    <submittedName>
        <fullName evidence="5">HAD superfamily hydrolase (TIGR01509 family)</fullName>
    </submittedName>
</protein>
<evidence type="ECO:0000313" key="6">
    <source>
        <dbReference type="Proteomes" id="UP000560131"/>
    </source>
</evidence>
<name>A0ABR6N6N0_9SPHN</name>
<dbReference type="Proteomes" id="UP000560131">
    <property type="component" value="Unassembled WGS sequence"/>
</dbReference>
<dbReference type="RefSeq" id="WP_184037692.1">
    <property type="nucleotide sequence ID" value="NZ_BAABAR010000003.1"/>
</dbReference>
<dbReference type="InterPro" id="IPR051600">
    <property type="entry name" value="Beta-PGM-like"/>
</dbReference>
<dbReference type="SUPFAM" id="SSF56784">
    <property type="entry name" value="HAD-like"/>
    <property type="match status" value="1"/>
</dbReference>
<dbReference type="NCBIfam" id="TIGR01509">
    <property type="entry name" value="HAD-SF-IA-v3"/>
    <property type="match status" value="1"/>
</dbReference>
<dbReference type="Pfam" id="PF00702">
    <property type="entry name" value="Hydrolase"/>
    <property type="match status" value="1"/>
</dbReference>
<dbReference type="Gene3D" id="3.40.50.1000">
    <property type="entry name" value="HAD superfamily/HAD-like"/>
    <property type="match status" value="1"/>
</dbReference>
<keyword evidence="4" id="KW-0460">Magnesium</keyword>
<dbReference type="InterPro" id="IPR036412">
    <property type="entry name" value="HAD-like_sf"/>
</dbReference>
<dbReference type="InterPro" id="IPR023214">
    <property type="entry name" value="HAD_sf"/>
</dbReference>
<dbReference type="PANTHER" id="PTHR46193:SF10">
    <property type="entry name" value="6-PHOSPHOGLUCONATE PHOSPHATASE"/>
    <property type="match status" value="1"/>
</dbReference>
<dbReference type="InterPro" id="IPR023198">
    <property type="entry name" value="PGP-like_dom2"/>
</dbReference>
<evidence type="ECO:0000256" key="2">
    <source>
        <dbReference type="ARBA" id="ARBA00006171"/>
    </source>
</evidence>
<organism evidence="5 6">
    <name type="scientific">Sphingomonas endophytica</name>
    <dbReference type="NCBI Taxonomy" id="869719"/>
    <lineage>
        <taxon>Bacteria</taxon>
        <taxon>Pseudomonadati</taxon>
        <taxon>Pseudomonadota</taxon>
        <taxon>Alphaproteobacteria</taxon>
        <taxon>Sphingomonadales</taxon>
        <taxon>Sphingomonadaceae</taxon>
        <taxon>Sphingomonas</taxon>
    </lineage>
</organism>
<dbReference type="SFLD" id="SFLDS00003">
    <property type="entry name" value="Haloacid_Dehalogenase"/>
    <property type="match status" value="1"/>
</dbReference>
<keyword evidence="6" id="KW-1185">Reference proteome</keyword>
<comment type="caution">
    <text evidence="5">The sequence shown here is derived from an EMBL/GenBank/DDBJ whole genome shotgun (WGS) entry which is preliminary data.</text>
</comment>